<evidence type="ECO:0000313" key="5">
    <source>
        <dbReference type="Proteomes" id="UP000217194"/>
    </source>
</evidence>
<organism evidence="4 5">
    <name type="scientific">Candidatus Planktophila versatilis</name>
    <dbReference type="NCBI Taxonomy" id="1884905"/>
    <lineage>
        <taxon>Bacteria</taxon>
        <taxon>Bacillati</taxon>
        <taxon>Actinomycetota</taxon>
        <taxon>Actinomycetes</taxon>
        <taxon>Candidatus Nanopelagicales</taxon>
        <taxon>Candidatus Nanopelagicaceae</taxon>
        <taxon>Candidatus Planktophila</taxon>
    </lineage>
</organism>
<feature type="transmembrane region" description="Helical" evidence="2">
    <location>
        <begin position="222"/>
        <end position="240"/>
    </location>
</feature>
<feature type="transmembrane region" description="Helical" evidence="2">
    <location>
        <begin position="25"/>
        <end position="47"/>
    </location>
</feature>
<feature type="transmembrane region" description="Helical" evidence="2">
    <location>
        <begin position="134"/>
        <end position="153"/>
    </location>
</feature>
<keyword evidence="2" id="KW-0812">Transmembrane</keyword>
<dbReference type="InterPro" id="IPR037185">
    <property type="entry name" value="EmrE-like"/>
</dbReference>
<dbReference type="SUPFAM" id="SSF103481">
    <property type="entry name" value="Multidrug resistance efflux transporter EmrE"/>
    <property type="match status" value="2"/>
</dbReference>
<feature type="transmembrane region" description="Helical" evidence="2">
    <location>
        <begin position="276"/>
        <end position="296"/>
    </location>
</feature>
<feature type="transmembrane region" description="Helical" evidence="2">
    <location>
        <begin position="159"/>
        <end position="178"/>
    </location>
</feature>
<gene>
    <name evidence="4" type="ORF">A1sIIB76_04930</name>
</gene>
<proteinExistence type="inferred from homology"/>
<feature type="transmembrane region" description="Helical" evidence="2">
    <location>
        <begin position="76"/>
        <end position="97"/>
    </location>
</feature>
<feature type="transmembrane region" description="Helical" evidence="2">
    <location>
        <begin position="53"/>
        <end position="69"/>
    </location>
</feature>
<feature type="domain" description="EamA" evidence="3">
    <location>
        <begin position="42"/>
        <end position="148"/>
    </location>
</feature>
<dbReference type="GO" id="GO:0016020">
    <property type="term" value="C:membrane"/>
    <property type="evidence" value="ECO:0007669"/>
    <property type="project" value="InterPro"/>
</dbReference>
<name>A0AAC9YWR7_9ACTN</name>
<keyword evidence="2" id="KW-0472">Membrane</keyword>
<sequence length="306" mass="32451">MESSGKSSAGIGIDNHTQMPARPDLIRLIIGVCGVGSSGPLIAMSAMPVPTLIFWRNFGGALLTLPFALRHKVTRTGVQLAALAGVLLALHFVGFFLSMRMTSVAAGTALAATQPIYAAFFVKLTGGHIPGKAWVGMFISFLGVLLVTGVDLQLDKKSFLGDLAALIAGALAAAYMLVGSRAQQQMETTSYTTICYFVCSITALPMALLLGYEVIHFSAREWWILLGLILGAQLLGHTVFNSTLKRVSPAIVSMIVFFEVPVAAILAFIFDIGKQPTLSIIPGVVLILLGCGLVVLRNTKESSVEL</sequence>
<accession>A0AAC9YWR7</accession>
<dbReference type="InterPro" id="IPR000620">
    <property type="entry name" value="EamA_dom"/>
</dbReference>
<evidence type="ECO:0000256" key="1">
    <source>
        <dbReference type="ARBA" id="ARBA00007362"/>
    </source>
</evidence>
<dbReference type="RefSeq" id="WP_190279059.1">
    <property type="nucleotide sequence ID" value="NZ_CP016775.1"/>
</dbReference>
<keyword evidence="2" id="KW-1133">Transmembrane helix</keyword>
<evidence type="ECO:0000259" key="3">
    <source>
        <dbReference type="Pfam" id="PF00892"/>
    </source>
</evidence>
<dbReference type="Pfam" id="PF00892">
    <property type="entry name" value="EamA"/>
    <property type="match status" value="2"/>
</dbReference>
<comment type="similarity">
    <text evidence="1">Belongs to the EamA transporter family.</text>
</comment>
<dbReference type="PANTHER" id="PTHR22911:SF76">
    <property type="entry name" value="EAMA DOMAIN-CONTAINING PROTEIN"/>
    <property type="match status" value="1"/>
</dbReference>
<dbReference type="AlphaFoldDB" id="A0AAC9YWR7"/>
<dbReference type="EMBL" id="CP016778">
    <property type="protein sequence ID" value="ASY22890.1"/>
    <property type="molecule type" value="Genomic_DNA"/>
</dbReference>
<evidence type="ECO:0000313" key="4">
    <source>
        <dbReference type="EMBL" id="ASY22890.1"/>
    </source>
</evidence>
<feature type="transmembrane region" description="Helical" evidence="2">
    <location>
        <begin position="190"/>
        <end position="210"/>
    </location>
</feature>
<dbReference type="Proteomes" id="UP000217194">
    <property type="component" value="Chromosome"/>
</dbReference>
<feature type="transmembrane region" description="Helical" evidence="2">
    <location>
        <begin position="247"/>
        <end position="270"/>
    </location>
</feature>
<dbReference type="PANTHER" id="PTHR22911">
    <property type="entry name" value="ACYL-MALONYL CONDENSING ENZYME-RELATED"/>
    <property type="match status" value="1"/>
</dbReference>
<protein>
    <submittedName>
        <fullName evidence="4">EamA-like transporter family protein</fullName>
    </submittedName>
</protein>
<reference evidence="4 5" key="1">
    <citation type="submission" date="2016-07" db="EMBL/GenBank/DDBJ databases">
        <title>High microdiversification within the ubiquitous acI lineage of Actinobacteria.</title>
        <authorList>
            <person name="Neuenschwander S.M."/>
            <person name="Salcher M."/>
            <person name="Ghai R."/>
            <person name="Pernthaler J."/>
        </authorList>
    </citation>
    <scope>NUCLEOTIDE SEQUENCE [LARGE SCALE GENOMIC DNA]</scope>
    <source>
        <strain evidence="4">MMS-IIB-76</strain>
    </source>
</reference>
<feature type="transmembrane region" description="Helical" evidence="2">
    <location>
        <begin position="103"/>
        <end position="122"/>
    </location>
</feature>
<feature type="domain" description="EamA" evidence="3">
    <location>
        <begin position="160"/>
        <end position="295"/>
    </location>
</feature>
<evidence type="ECO:0000256" key="2">
    <source>
        <dbReference type="SAM" id="Phobius"/>
    </source>
</evidence>